<feature type="region of interest" description="Disordered" evidence="1">
    <location>
        <begin position="352"/>
        <end position="385"/>
    </location>
</feature>
<dbReference type="AlphaFoldDB" id="A0A1G2G1A9"/>
<proteinExistence type="predicted"/>
<evidence type="ECO:0000313" key="2">
    <source>
        <dbReference type="EMBL" id="OGZ44099.1"/>
    </source>
</evidence>
<dbReference type="EMBL" id="MHNI01000001">
    <property type="protein sequence ID" value="OGZ44099.1"/>
    <property type="molecule type" value="Genomic_DNA"/>
</dbReference>
<evidence type="ECO:0000256" key="1">
    <source>
        <dbReference type="SAM" id="MobiDB-lite"/>
    </source>
</evidence>
<protein>
    <submittedName>
        <fullName evidence="2">Uncharacterized protein</fullName>
    </submittedName>
</protein>
<name>A0A1G2G1A9_9BACT</name>
<evidence type="ECO:0000313" key="3">
    <source>
        <dbReference type="Proteomes" id="UP000176700"/>
    </source>
</evidence>
<sequence length="385" mass="44853">MIEFEWPIKNTRIERNIRVRSHNDIHLDERAALWLVHKFASEQFLQKYCSDGILYLGVEEGPFDDHRSSNNKTEGHEECCTTLVAKALGVLGKPELADIIEEVRRCDTKRGVRPLELASIVKAFNLPFVQGKRQQEQITRFVFFALETKYCEQRHFHQKTAKEYEKRRVEKVKTGLDGGKTLKIVTVESSDPLIQKFCRSPFGDRAAVLIQRWPDTGNVQIFTDMDRQRVYLDDVARMIRQEEREARNSAKEILPWSMLVNPVVPGAGNWYYHKGTLLNGSLSHPNVKPTRLSLNRIQQIVRVGINPSSFHRDFEGDCRRGICASTVANPCPLYIFGLYRCREIRFKSKQREQKLREHRESGEDRNKVHRDGNRHGVRDTRDIRR</sequence>
<organism evidence="2 3">
    <name type="scientific">Candidatus Ryanbacteria bacterium RIFCSPHIGHO2_01_45_13</name>
    <dbReference type="NCBI Taxonomy" id="1802112"/>
    <lineage>
        <taxon>Bacteria</taxon>
        <taxon>Candidatus Ryaniibacteriota</taxon>
    </lineage>
</organism>
<reference evidence="2 3" key="1">
    <citation type="journal article" date="2016" name="Nat. Commun.">
        <title>Thousands of microbial genomes shed light on interconnected biogeochemical processes in an aquifer system.</title>
        <authorList>
            <person name="Anantharaman K."/>
            <person name="Brown C.T."/>
            <person name="Hug L.A."/>
            <person name="Sharon I."/>
            <person name="Castelle C.J."/>
            <person name="Probst A.J."/>
            <person name="Thomas B.C."/>
            <person name="Singh A."/>
            <person name="Wilkins M.J."/>
            <person name="Karaoz U."/>
            <person name="Brodie E.L."/>
            <person name="Williams K.H."/>
            <person name="Hubbard S.S."/>
            <person name="Banfield J.F."/>
        </authorList>
    </citation>
    <scope>NUCLEOTIDE SEQUENCE [LARGE SCALE GENOMIC DNA]</scope>
</reference>
<dbReference type="Proteomes" id="UP000176700">
    <property type="component" value="Unassembled WGS sequence"/>
</dbReference>
<accession>A0A1G2G1A9</accession>
<comment type="caution">
    <text evidence="2">The sequence shown here is derived from an EMBL/GenBank/DDBJ whole genome shotgun (WGS) entry which is preliminary data.</text>
</comment>
<gene>
    <name evidence="2" type="ORF">A2W41_00115</name>
</gene>